<evidence type="ECO:0008006" key="3">
    <source>
        <dbReference type="Google" id="ProtNLM"/>
    </source>
</evidence>
<proteinExistence type="predicted"/>
<protein>
    <recommendedName>
        <fullName evidence="3">TIGR03089 family protein</fullName>
    </recommendedName>
</protein>
<dbReference type="Proteomes" id="UP001247542">
    <property type="component" value="Unassembled WGS sequence"/>
</dbReference>
<organism evidence="1 2">
    <name type="scientific">Gleimia hominis</name>
    <dbReference type="NCBI Taxonomy" id="595468"/>
    <lineage>
        <taxon>Bacteria</taxon>
        <taxon>Bacillati</taxon>
        <taxon>Actinomycetota</taxon>
        <taxon>Actinomycetes</taxon>
        <taxon>Actinomycetales</taxon>
        <taxon>Actinomycetaceae</taxon>
        <taxon>Gleimia</taxon>
    </lineage>
</organism>
<reference evidence="1 2" key="1">
    <citation type="submission" date="2023-06" db="EMBL/GenBank/DDBJ databases">
        <title>Draft genome sequence of Gleimia hominis type strain CCUG 57540T.</title>
        <authorList>
            <person name="Salva-Serra F."/>
            <person name="Cardew S."/>
            <person name="Jensie Markopoulos S."/>
            <person name="Ohlen M."/>
            <person name="Inganas E."/>
            <person name="Svensson-Stadler L."/>
            <person name="Moore E.R.B."/>
        </authorList>
    </citation>
    <scope>NUCLEOTIDE SEQUENCE [LARGE SCALE GENOMIC DNA]</scope>
    <source>
        <strain evidence="1 2">CCUG 57540</strain>
    </source>
</reference>
<evidence type="ECO:0000313" key="2">
    <source>
        <dbReference type="Proteomes" id="UP001247542"/>
    </source>
</evidence>
<sequence>MFSLDTLRALEASAEPCLTWYGQARTELVGSNVARWISKCAGAIYEFADEQAHVAVAMPPSWQALMWLTGTGFTEGTALWFANPAHVEPAEFEVIITDNADWAKRWAAADPGLVVALHDLSPMALGWTGELPAGVVDAIAQTHGQPDQMEFLPAPVCEVPQENEPENTHGNPVPSTVRAGKASAGLVEALTSEVAIFDATAAPNPRGWAARILSGFEQNRRVLWVGSGWKVGSVIEQEGIDPHALEWK</sequence>
<keyword evidence="2" id="KW-1185">Reference proteome</keyword>
<accession>A0ABU3IAD2</accession>
<comment type="caution">
    <text evidence="1">The sequence shown here is derived from an EMBL/GenBank/DDBJ whole genome shotgun (WGS) entry which is preliminary data.</text>
</comment>
<evidence type="ECO:0000313" key="1">
    <source>
        <dbReference type="EMBL" id="MDT3767335.1"/>
    </source>
</evidence>
<dbReference type="EMBL" id="JASXSX010000001">
    <property type="protein sequence ID" value="MDT3767335.1"/>
    <property type="molecule type" value="Genomic_DNA"/>
</dbReference>
<name>A0ABU3IAD2_9ACTO</name>
<gene>
    <name evidence="1" type="ORF">QS713_04550</name>
</gene>
<dbReference type="RefSeq" id="WP_313272786.1">
    <property type="nucleotide sequence ID" value="NZ_JASXSX010000001.1"/>
</dbReference>